<evidence type="ECO:0000256" key="10">
    <source>
        <dbReference type="ARBA" id="ARBA00022960"/>
    </source>
</evidence>
<dbReference type="SUPFAM" id="SSF56601">
    <property type="entry name" value="beta-lactamase/transpeptidase-like"/>
    <property type="match status" value="1"/>
</dbReference>
<evidence type="ECO:0000256" key="15">
    <source>
        <dbReference type="ARBA" id="ARBA00023316"/>
    </source>
</evidence>
<dbReference type="Gene3D" id="2.60.40.10">
    <property type="entry name" value="Immunoglobulins"/>
    <property type="match status" value="1"/>
</dbReference>
<evidence type="ECO:0000256" key="4">
    <source>
        <dbReference type="ARBA" id="ARBA00022645"/>
    </source>
</evidence>
<protein>
    <recommendedName>
        <fullName evidence="16">peptidoglycan glycosyltransferase</fullName>
        <ecNumber evidence="16">2.4.99.28</ecNumber>
    </recommendedName>
</protein>
<comment type="subcellular location">
    <subcellularLocation>
        <location evidence="1">Cell membrane</location>
    </subcellularLocation>
</comment>
<keyword evidence="5" id="KW-0645">Protease</keyword>
<keyword evidence="8 18" id="KW-0812">Transmembrane</keyword>
<dbReference type="Proteomes" id="UP000178349">
    <property type="component" value="Unassembled WGS sequence"/>
</dbReference>
<dbReference type="GO" id="GO:0006508">
    <property type="term" value="P:proteolysis"/>
    <property type="evidence" value="ECO:0007669"/>
    <property type="project" value="UniProtKB-KW"/>
</dbReference>
<evidence type="ECO:0000256" key="18">
    <source>
        <dbReference type="SAM" id="Phobius"/>
    </source>
</evidence>
<dbReference type="EC" id="2.4.99.28" evidence="16"/>
<keyword evidence="15" id="KW-0961">Cell wall biogenesis/degradation</keyword>
<dbReference type="AlphaFoldDB" id="A0A1F6NRX2"/>
<dbReference type="InterPro" id="IPR013783">
    <property type="entry name" value="Ig-like_fold"/>
</dbReference>
<dbReference type="GO" id="GO:0004180">
    <property type="term" value="F:carboxypeptidase activity"/>
    <property type="evidence" value="ECO:0007669"/>
    <property type="project" value="UniProtKB-KW"/>
</dbReference>
<evidence type="ECO:0000256" key="3">
    <source>
        <dbReference type="ARBA" id="ARBA00022475"/>
    </source>
</evidence>
<dbReference type="GO" id="GO:0009252">
    <property type="term" value="P:peptidoglycan biosynthetic process"/>
    <property type="evidence" value="ECO:0007669"/>
    <property type="project" value="UniProtKB-KW"/>
</dbReference>
<evidence type="ECO:0000313" key="22">
    <source>
        <dbReference type="Proteomes" id="UP000178349"/>
    </source>
</evidence>
<dbReference type="InterPro" id="IPR050396">
    <property type="entry name" value="Glycosyltr_51/Transpeptidase"/>
</dbReference>
<keyword evidence="4" id="KW-0121">Carboxypeptidase</keyword>
<keyword evidence="13 18" id="KW-0472">Membrane</keyword>
<dbReference type="InterPro" id="IPR023346">
    <property type="entry name" value="Lysozyme-like_dom_sf"/>
</dbReference>
<dbReference type="InterPro" id="IPR036950">
    <property type="entry name" value="PBP_transglycosylase"/>
</dbReference>
<name>A0A1F6NRX2_9BACT</name>
<evidence type="ECO:0000256" key="14">
    <source>
        <dbReference type="ARBA" id="ARBA00023268"/>
    </source>
</evidence>
<evidence type="ECO:0000256" key="8">
    <source>
        <dbReference type="ARBA" id="ARBA00022692"/>
    </source>
</evidence>
<dbReference type="SUPFAM" id="SSF53955">
    <property type="entry name" value="Lysozyme-like"/>
    <property type="match status" value="1"/>
</dbReference>
<dbReference type="EMBL" id="MFQW01000005">
    <property type="protein sequence ID" value="OGH86686.1"/>
    <property type="molecule type" value="Genomic_DNA"/>
</dbReference>
<dbReference type="GO" id="GO:0008955">
    <property type="term" value="F:peptidoglycan glycosyltransferase activity"/>
    <property type="evidence" value="ECO:0007669"/>
    <property type="project" value="UniProtKB-EC"/>
</dbReference>
<dbReference type="Gene3D" id="1.10.3810.10">
    <property type="entry name" value="Biosynthetic peptidoglycan transglycosylase-like"/>
    <property type="match status" value="1"/>
</dbReference>
<keyword evidence="3" id="KW-1003">Cell membrane</keyword>
<dbReference type="Gene3D" id="3.40.710.10">
    <property type="entry name" value="DD-peptidase/beta-lactamase superfamily"/>
    <property type="match status" value="1"/>
</dbReference>
<comment type="pathway">
    <text evidence="2">Cell wall biogenesis; peptidoglycan biosynthesis.</text>
</comment>
<evidence type="ECO:0000256" key="6">
    <source>
        <dbReference type="ARBA" id="ARBA00022676"/>
    </source>
</evidence>
<feature type="transmembrane region" description="Helical" evidence="18">
    <location>
        <begin position="34"/>
        <end position="57"/>
    </location>
</feature>
<evidence type="ECO:0000256" key="9">
    <source>
        <dbReference type="ARBA" id="ARBA00022801"/>
    </source>
</evidence>
<dbReference type="Pfam" id="PF00912">
    <property type="entry name" value="Transgly"/>
    <property type="match status" value="1"/>
</dbReference>
<evidence type="ECO:0000259" key="19">
    <source>
        <dbReference type="Pfam" id="PF00905"/>
    </source>
</evidence>
<evidence type="ECO:0000256" key="2">
    <source>
        <dbReference type="ARBA" id="ARBA00004752"/>
    </source>
</evidence>
<keyword evidence="9" id="KW-0378">Hydrolase</keyword>
<proteinExistence type="predicted"/>
<dbReference type="GO" id="GO:0030288">
    <property type="term" value="C:outer membrane-bounded periplasmic space"/>
    <property type="evidence" value="ECO:0007669"/>
    <property type="project" value="TreeGrafter"/>
</dbReference>
<evidence type="ECO:0000256" key="1">
    <source>
        <dbReference type="ARBA" id="ARBA00004236"/>
    </source>
</evidence>
<evidence type="ECO:0000256" key="11">
    <source>
        <dbReference type="ARBA" id="ARBA00022984"/>
    </source>
</evidence>
<keyword evidence="14" id="KW-0511">Multifunctional enzyme</keyword>
<evidence type="ECO:0000256" key="7">
    <source>
        <dbReference type="ARBA" id="ARBA00022679"/>
    </source>
</evidence>
<dbReference type="PANTHER" id="PTHR32282">
    <property type="entry name" value="BINDING PROTEIN TRANSPEPTIDASE, PUTATIVE-RELATED"/>
    <property type="match status" value="1"/>
</dbReference>
<comment type="caution">
    <text evidence="21">The sequence shown here is derived from an EMBL/GenBank/DDBJ whole genome shotgun (WGS) entry which is preliminary data.</text>
</comment>
<evidence type="ECO:0000256" key="16">
    <source>
        <dbReference type="ARBA" id="ARBA00044770"/>
    </source>
</evidence>
<dbReference type="Pfam" id="PF17957">
    <property type="entry name" value="Big_7"/>
    <property type="match status" value="1"/>
</dbReference>
<dbReference type="GO" id="GO:0005886">
    <property type="term" value="C:plasma membrane"/>
    <property type="evidence" value="ECO:0007669"/>
    <property type="project" value="UniProtKB-SubCell"/>
</dbReference>
<dbReference type="InterPro" id="IPR012338">
    <property type="entry name" value="Beta-lactam/transpept-like"/>
</dbReference>
<gene>
    <name evidence="21" type="ORF">A2493_01070</name>
</gene>
<feature type="domain" description="Penicillin-binding protein transpeptidase" evidence="19">
    <location>
        <begin position="349"/>
        <end position="627"/>
    </location>
</feature>
<dbReference type="GO" id="GO:0008658">
    <property type="term" value="F:penicillin binding"/>
    <property type="evidence" value="ECO:0007669"/>
    <property type="project" value="InterPro"/>
</dbReference>
<evidence type="ECO:0000256" key="17">
    <source>
        <dbReference type="ARBA" id="ARBA00049902"/>
    </source>
</evidence>
<keyword evidence="10" id="KW-0133">Cell shape</keyword>
<evidence type="ECO:0000256" key="12">
    <source>
        <dbReference type="ARBA" id="ARBA00022989"/>
    </source>
</evidence>
<organism evidence="21 22">
    <name type="scientific">Candidatus Magasanikbacteria bacterium RIFOXYC12_FULL_33_11</name>
    <dbReference type="NCBI Taxonomy" id="1798701"/>
    <lineage>
        <taxon>Bacteria</taxon>
        <taxon>Candidatus Magasanikiibacteriota</taxon>
    </lineage>
</organism>
<dbReference type="GO" id="GO:0071555">
    <property type="term" value="P:cell wall organization"/>
    <property type="evidence" value="ECO:0007669"/>
    <property type="project" value="UniProtKB-KW"/>
</dbReference>
<accession>A0A1F6NRX2</accession>
<dbReference type="FunFam" id="1.10.3810.10:FF:000003">
    <property type="entry name" value="Penicillin-binding protein 1a"/>
    <property type="match status" value="1"/>
</dbReference>
<evidence type="ECO:0000256" key="13">
    <source>
        <dbReference type="ARBA" id="ARBA00023136"/>
    </source>
</evidence>
<keyword evidence="11" id="KW-0573">Peptidoglycan synthesis</keyword>
<dbReference type="InterPro" id="IPR001460">
    <property type="entry name" value="PCN-bd_Tpept"/>
</dbReference>
<dbReference type="InterPro" id="IPR001264">
    <property type="entry name" value="Glyco_trans_51"/>
</dbReference>
<dbReference type="NCBIfam" id="TIGR02074">
    <property type="entry name" value="PBP_1a_fam"/>
    <property type="match status" value="1"/>
</dbReference>
<dbReference type="GO" id="GO:0008360">
    <property type="term" value="P:regulation of cell shape"/>
    <property type="evidence" value="ECO:0007669"/>
    <property type="project" value="UniProtKB-KW"/>
</dbReference>
<dbReference type="Pfam" id="PF00905">
    <property type="entry name" value="Transpeptidase"/>
    <property type="match status" value="1"/>
</dbReference>
<evidence type="ECO:0000313" key="21">
    <source>
        <dbReference type="EMBL" id="OGH86686.1"/>
    </source>
</evidence>
<feature type="domain" description="Glycosyl transferase family 51" evidence="20">
    <location>
        <begin position="87"/>
        <end position="259"/>
    </location>
</feature>
<keyword evidence="7" id="KW-0808">Transferase</keyword>
<evidence type="ECO:0000256" key="5">
    <source>
        <dbReference type="ARBA" id="ARBA00022670"/>
    </source>
</evidence>
<evidence type="ECO:0000259" key="20">
    <source>
        <dbReference type="Pfam" id="PF00912"/>
    </source>
</evidence>
<sequence>MPIPQLNKRSYGYLKNTKNKNKKDSELKRKIKKFIIYFFLFVAVFSFLFLTILTAWVSKDLPDPDKLTDRTVAQSTKIYDRTGEHLLYEIFGDEKRTIVELDQIPKDLINGLVATEDTKFYEHKGIRPMSILRSIIVGIFTKKSIGSGASTLTQQLVKNAILTNEHSILRKIKEAVMTVKLEQKYSKDQILKIYFNEIPYGSSNYGVESASQSYFGKNVSELDLAESATLAGLPKAPSTYLNNHEALKKRRDFVLSRMQAEGYITKEEMDEAQAKELIIKQTFNNIEAPHFVLYVKEQLVSKYGESTVDTGGLKVITTLDWDKQEVAQKIMDEEADDILSAADANNTSLVSIDPKTGHILAMIGSKDFFDDSIDGQFNVATLGNRQPGSSFKPIIYAAGFEKGYTPDTVLFDTITNFASSGKDYIPKNYDLKERGPVTVRQALQGSLNIPAVKMMYLVGEDGAKKFSEKMGYSTLSNGNFGLSLVLGGGEVKLIEHTNAFSVFADRGYRHDINSILKVEDANGKVLEEWKNQKGEKVLDEKVADSISNILSDDPARAYAFGAGGVLTLPGRPVAAKTGTTNGYVDAWTIGYTPSIVTGVWAGNTNNSPMKAGYGGSMVAAKIWNSYMKQALEGSAIESFPALPENDAQKPVLRGSEGGKITLQVDKATGKIATSSTPAEYIEEKTYIQPHSILYYVKKDDPRGDSPENPASDPQYEAWEKGIQDWITRNKEANPDWNFSFDEPPTEYDDAHSLDLIPSMEVIYPNEGQNVYDRQFDTDIRFSAPRGVAKVSYKIDDIYVGVETSHPFNLHYYMQEQSPGEHKLTIIVEDDIGNKRYKDVKFSLSAEELKSQAVFQGDYSSIDISNFPKAIVLKPIKLESFQKVSLYYEQGINKNLIGEVTDFGNLINNQLIINWREAPAKGQYKLIAETLDQDDNISVTSVNTEIK</sequence>
<keyword evidence="12 18" id="KW-1133">Transmembrane helix</keyword>
<dbReference type="PANTHER" id="PTHR32282:SF11">
    <property type="entry name" value="PENICILLIN-BINDING PROTEIN 1B"/>
    <property type="match status" value="1"/>
</dbReference>
<reference evidence="21 22" key="1">
    <citation type="journal article" date="2016" name="Nat. Commun.">
        <title>Thousands of microbial genomes shed light on interconnected biogeochemical processes in an aquifer system.</title>
        <authorList>
            <person name="Anantharaman K."/>
            <person name="Brown C.T."/>
            <person name="Hug L.A."/>
            <person name="Sharon I."/>
            <person name="Castelle C.J."/>
            <person name="Probst A.J."/>
            <person name="Thomas B.C."/>
            <person name="Singh A."/>
            <person name="Wilkins M.J."/>
            <person name="Karaoz U."/>
            <person name="Brodie E.L."/>
            <person name="Williams K.H."/>
            <person name="Hubbard S.S."/>
            <person name="Banfield J.F."/>
        </authorList>
    </citation>
    <scope>NUCLEOTIDE SEQUENCE [LARGE SCALE GENOMIC DNA]</scope>
</reference>
<keyword evidence="6" id="KW-0328">Glycosyltransferase</keyword>
<comment type="catalytic activity">
    <reaction evidence="17">
        <text>[GlcNAc-(1-&gt;4)-Mur2Ac(oyl-L-Ala-gamma-D-Glu-L-Lys-D-Ala-D-Ala)](n)-di-trans,octa-cis-undecaprenyl diphosphate + beta-D-GlcNAc-(1-&gt;4)-Mur2Ac(oyl-L-Ala-gamma-D-Glu-L-Lys-D-Ala-D-Ala)-di-trans,octa-cis-undecaprenyl diphosphate = [GlcNAc-(1-&gt;4)-Mur2Ac(oyl-L-Ala-gamma-D-Glu-L-Lys-D-Ala-D-Ala)](n+1)-di-trans,octa-cis-undecaprenyl diphosphate + di-trans,octa-cis-undecaprenyl diphosphate + H(+)</text>
        <dbReference type="Rhea" id="RHEA:23708"/>
        <dbReference type="Rhea" id="RHEA-COMP:9602"/>
        <dbReference type="Rhea" id="RHEA-COMP:9603"/>
        <dbReference type="ChEBI" id="CHEBI:15378"/>
        <dbReference type="ChEBI" id="CHEBI:58405"/>
        <dbReference type="ChEBI" id="CHEBI:60033"/>
        <dbReference type="ChEBI" id="CHEBI:78435"/>
        <dbReference type="EC" id="2.4.99.28"/>
    </reaction>
</comment>